<evidence type="ECO:0000256" key="6">
    <source>
        <dbReference type="ARBA" id="ARBA00022777"/>
    </source>
</evidence>
<evidence type="ECO:0000256" key="2">
    <source>
        <dbReference type="ARBA" id="ARBA00012438"/>
    </source>
</evidence>
<sequence>MSRPDLSFLFQNWTPDEPEPEQPLAGDDPLTPRAPKRPRDPMDDLVNELRNYQFELETQNKVLRFSQASAESASERFEALFASVPLALMVIDEHDMVVQANSMAHRSFQPTERDPHLISLMPFVSDADAERVRRAFLTARTQGRADTSEVVFNIGENARMTGDLHIACIETQQGSLLPLRQYLCAVIDQGPLIAERQTLQQRNEQLHASERRLEAVINSALDAIICVDQHQRITVFNPTAAALFQCATSDALGSPLQRFLPEAARALELNQLATQAILGEMTARTAAGRELAVEVSVSFERHSEGETTTVFARDLTGRKKAEERRSELEAQLRESHKMQAMGTLAGGIAHDFNNILSAILGNVELAKGDALAQDPQSPILESLREIEKAGRRARDLVRQILTFSRNEPLQRGAVRMAEVMHDTERLLRVTLPPTIDLQVQAPAHLPPVLADVTQIEQALLNLCTNAVHAIGDARGSVLMQANLVQLDQRQCERLGLPAGAYVALDVRDSGPGMDAATLSRIFEPFFTTKPVGQGTGLGLPVVHGVMRSHGGGIDVHSRPGEGACFTLYFPVASEAEQARTLPAPAPAAPVLASPPASARQHHVMYVDDDQALVFLVKRLLGRRGYQVSGFTDPHEATAALQADPQRYDLLVTDYNMPGYSGVDLLHAARAIRADLPVALASGYVTTEIEQAALAAGARALIHKPNDVDELCATVDRLLHDAP</sequence>
<dbReference type="InterPro" id="IPR036890">
    <property type="entry name" value="HATPase_C_sf"/>
</dbReference>
<keyword evidence="5" id="KW-0547">Nucleotide-binding</keyword>
<dbReference type="CDD" id="cd00156">
    <property type="entry name" value="REC"/>
    <property type="match status" value="1"/>
</dbReference>
<dbReference type="InterPro" id="IPR013767">
    <property type="entry name" value="PAS_fold"/>
</dbReference>
<keyword evidence="15" id="KW-1185">Reference proteome</keyword>
<dbReference type="RefSeq" id="WP_054257819.1">
    <property type="nucleotide sequence ID" value="NZ_CYIG01000059.1"/>
</dbReference>
<dbReference type="Pfam" id="PF00072">
    <property type="entry name" value="Response_reg"/>
    <property type="match status" value="1"/>
</dbReference>
<dbReference type="EMBL" id="FPBX01000054">
    <property type="protein sequence ID" value="SFU97549.1"/>
    <property type="molecule type" value="Genomic_DNA"/>
</dbReference>
<dbReference type="SUPFAM" id="SSF55874">
    <property type="entry name" value="ATPase domain of HSP90 chaperone/DNA topoisomerase II/histidine kinase"/>
    <property type="match status" value="1"/>
</dbReference>
<dbReference type="InterPro" id="IPR003594">
    <property type="entry name" value="HATPase_dom"/>
</dbReference>
<organism evidence="14 15">
    <name type="scientific">Paenacidovorax caeni</name>
    <dbReference type="NCBI Taxonomy" id="343013"/>
    <lineage>
        <taxon>Bacteria</taxon>
        <taxon>Pseudomonadati</taxon>
        <taxon>Pseudomonadota</taxon>
        <taxon>Betaproteobacteria</taxon>
        <taxon>Burkholderiales</taxon>
        <taxon>Comamonadaceae</taxon>
        <taxon>Paenacidovorax</taxon>
    </lineage>
</organism>
<dbReference type="InterPro" id="IPR003661">
    <property type="entry name" value="HisK_dim/P_dom"/>
</dbReference>
<dbReference type="InterPro" id="IPR005467">
    <property type="entry name" value="His_kinase_dom"/>
</dbReference>
<dbReference type="InterPro" id="IPR035965">
    <property type="entry name" value="PAS-like_dom_sf"/>
</dbReference>
<dbReference type="InterPro" id="IPR000014">
    <property type="entry name" value="PAS"/>
</dbReference>
<dbReference type="Gene3D" id="3.30.450.20">
    <property type="entry name" value="PAS domain"/>
    <property type="match status" value="1"/>
</dbReference>
<feature type="domain" description="PAS" evidence="13">
    <location>
        <begin position="209"/>
        <end position="262"/>
    </location>
</feature>
<dbReference type="PROSITE" id="PS50110">
    <property type="entry name" value="RESPONSE_REGULATORY"/>
    <property type="match status" value="1"/>
</dbReference>
<dbReference type="Gene3D" id="3.40.50.2300">
    <property type="match status" value="1"/>
</dbReference>
<protein>
    <recommendedName>
        <fullName evidence="2">histidine kinase</fullName>
        <ecNumber evidence="2">2.7.13.3</ecNumber>
    </recommendedName>
</protein>
<keyword evidence="7" id="KW-0067">ATP-binding</keyword>
<dbReference type="SUPFAM" id="SSF47384">
    <property type="entry name" value="Homodimeric domain of signal transducing histidine kinase"/>
    <property type="match status" value="1"/>
</dbReference>
<dbReference type="SUPFAM" id="SSF52172">
    <property type="entry name" value="CheY-like"/>
    <property type="match status" value="1"/>
</dbReference>
<dbReference type="OrthoDB" id="5389366at2"/>
<dbReference type="Gene3D" id="1.10.287.130">
    <property type="match status" value="1"/>
</dbReference>
<evidence type="ECO:0000313" key="15">
    <source>
        <dbReference type="Proteomes" id="UP000183656"/>
    </source>
</evidence>
<dbReference type="PANTHER" id="PTHR43065">
    <property type="entry name" value="SENSOR HISTIDINE KINASE"/>
    <property type="match status" value="1"/>
</dbReference>
<evidence type="ECO:0000256" key="4">
    <source>
        <dbReference type="ARBA" id="ARBA00022679"/>
    </source>
</evidence>
<dbReference type="STRING" id="343013.SAMN04489707_10545"/>
<dbReference type="SMART" id="SM00388">
    <property type="entry name" value="HisKA"/>
    <property type="match status" value="1"/>
</dbReference>
<dbReference type="GO" id="GO:0000155">
    <property type="term" value="F:phosphorelay sensor kinase activity"/>
    <property type="evidence" value="ECO:0007669"/>
    <property type="project" value="InterPro"/>
</dbReference>
<keyword evidence="6" id="KW-0418">Kinase</keyword>
<dbReference type="PROSITE" id="PS50109">
    <property type="entry name" value="HIS_KIN"/>
    <property type="match status" value="1"/>
</dbReference>
<dbReference type="AlphaFoldDB" id="A0A1I7KJD0"/>
<evidence type="ECO:0000256" key="5">
    <source>
        <dbReference type="ARBA" id="ARBA00022741"/>
    </source>
</evidence>
<dbReference type="PRINTS" id="PR00344">
    <property type="entry name" value="BCTRLSENSOR"/>
</dbReference>
<feature type="region of interest" description="Disordered" evidence="10">
    <location>
        <begin position="1"/>
        <end position="43"/>
    </location>
</feature>
<keyword evidence="4" id="KW-0808">Transferase</keyword>
<keyword evidence="3 9" id="KW-0597">Phosphoprotein</keyword>
<evidence type="ECO:0000259" key="13">
    <source>
        <dbReference type="PROSITE" id="PS50112"/>
    </source>
</evidence>
<dbReference type="GO" id="GO:0005524">
    <property type="term" value="F:ATP binding"/>
    <property type="evidence" value="ECO:0007669"/>
    <property type="project" value="UniProtKB-KW"/>
</dbReference>
<dbReference type="SMART" id="SM00448">
    <property type="entry name" value="REC"/>
    <property type="match status" value="1"/>
</dbReference>
<reference evidence="14 15" key="1">
    <citation type="submission" date="2016-10" db="EMBL/GenBank/DDBJ databases">
        <authorList>
            <person name="de Groot N.N."/>
        </authorList>
    </citation>
    <scope>NUCLEOTIDE SEQUENCE [LARGE SCALE GENOMIC DNA]</scope>
    <source>
        <strain evidence="14 15">R-24608</strain>
    </source>
</reference>
<evidence type="ECO:0000256" key="8">
    <source>
        <dbReference type="ARBA" id="ARBA00023012"/>
    </source>
</evidence>
<dbReference type="Pfam" id="PF13188">
    <property type="entry name" value="PAS_8"/>
    <property type="match status" value="1"/>
</dbReference>
<feature type="domain" description="Response regulatory" evidence="12">
    <location>
        <begin position="602"/>
        <end position="718"/>
    </location>
</feature>
<dbReference type="InterPro" id="IPR004358">
    <property type="entry name" value="Sig_transdc_His_kin-like_C"/>
</dbReference>
<dbReference type="InterPro" id="IPR001789">
    <property type="entry name" value="Sig_transdc_resp-reg_receiver"/>
</dbReference>
<dbReference type="Pfam" id="PF00989">
    <property type="entry name" value="PAS"/>
    <property type="match status" value="1"/>
</dbReference>
<evidence type="ECO:0000256" key="1">
    <source>
        <dbReference type="ARBA" id="ARBA00000085"/>
    </source>
</evidence>
<dbReference type="PANTHER" id="PTHR43065:SF46">
    <property type="entry name" value="C4-DICARBOXYLATE TRANSPORT SENSOR PROTEIN DCTB"/>
    <property type="match status" value="1"/>
</dbReference>
<dbReference type="PROSITE" id="PS50112">
    <property type="entry name" value="PAS"/>
    <property type="match status" value="1"/>
</dbReference>
<comment type="catalytic activity">
    <reaction evidence="1">
        <text>ATP + protein L-histidine = ADP + protein N-phospho-L-histidine.</text>
        <dbReference type="EC" id="2.7.13.3"/>
    </reaction>
</comment>
<dbReference type="SMART" id="SM00387">
    <property type="entry name" value="HATPase_c"/>
    <property type="match status" value="1"/>
</dbReference>
<dbReference type="Proteomes" id="UP000183656">
    <property type="component" value="Unassembled WGS sequence"/>
</dbReference>
<evidence type="ECO:0000256" key="7">
    <source>
        <dbReference type="ARBA" id="ARBA00022840"/>
    </source>
</evidence>
<dbReference type="InterPro" id="IPR036097">
    <property type="entry name" value="HisK_dim/P_sf"/>
</dbReference>
<evidence type="ECO:0000259" key="12">
    <source>
        <dbReference type="PROSITE" id="PS50110"/>
    </source>
</evidence>
<evidence type="ECO:0000259" key="11">
    <source>
        <dbReference type="PROSITE" id="PS50109"/>
    </source>
</evidence>
<dbReference type="InterPro" id="IPR011006">
    <property type="entry name" value="CheY-like_superfamily"/>
</dbReference>
<dbReference type="NCBIfam" id="TIGR00229">
    <property type="entry name" value="sensory_box"/>
    <property type="match status" value="1"/>
</dbReference>
<dbReference type="Gene3D" id="3.30.565.10">
    <property type="entry name" value="Histidine kinase-like ATPase, C-terminal domain"/>
    <property type="match status" value="1"/>
</dbReference>
<accession>A0A1I7KJD0</accession>
<proteinExistence type="predicted"/>
<evidence type="ECO:0000313" key="14">
    <source>
        <dbReference type="EMBL" id="SFU97549.1"/>
    </source>
</evidence>
<evidence type="ECO:0000256" key="10">
    <source>
        <dbReference type="SAM" id="MobiDB-lite"/>
    </source>
</evidence>
<dbReference type="SMART" id="SM00091">
    <property type="entry name" value="PAS"/>
    <property type="match status" value="2"/>
</dbReference>
<evidence type="ECO:0000256" key="3">
    <source>
        <dbReference type="ARBA" id="ARBA00022553"/>
    </source>
</evidence>
<feature type="modified residue" description="4-aspartylphosphate" evidence="9">
    <location>
        <position position="653"/>
    </location>
</feature>
<name>A0A1I7KJD0_9BURK</name>
<dbReference type="GO" id="GO:0006355">
    <property type="term" value="P:regulation of DNA-templated transcription"/>
    <property type="evidence" value="ECO:0007669"/>
    <property type="project" value="InterPro"/>
</dbReference>
<dbReference type="CDD" id="cd00082">
    <property type="entry name" value="HisKA"/>
    <property type="match status" value="1"/>
</dbReference>
<keyword evidence="8" id="KW-0902">Two-component regulatory system</keyword>
<gene>
    <name evidence="14" type="ORF">SAMN04489707_10545</name>
</gene>
<dbReference type="EC" id="2.7.13.3" evidence="2"/>
<dbReference type="Pfam" id="PF00512">
    <property type="entry name" value="HisKA"/>
    <property type="match status" value="1"/>
</dbReference>
<feature type="domain" description="Histidine kinase" evidence="11">
    <location>
        <begin position="347"/>
        <end position="573"/>
    </location>
</feature>
<dbReference type="SUPFAM" id="SSF55785">
    <property type="entry name" value="PYP-like sensor domain (PAS domain)"/>
    <property type="match status" value="2"/>
</dbReference>
<dbReference type="CDD" id="cd00130">
    <property type="entry name" value="PAS"/>
    <property type="match status" value="1"/>
</dbReference>
<dbReference type="Pfam" id="PF02518">
    <property type="entry name" value="HATPase_c"/>
    <property type="match status" value="1"/>
</dbReference>
<evidence type="ECO:0000256" key="9">
    <source>
        <dbReference type="PROSITE-ProRule" id="PRU00169"/>
    </source>
</evidence>